<comment type="caution">
    <text evidence="2">The sequence shown here is derived from an EMBL/GenBank/DDBJ whole genome shotgun (WGS) entry which is preliminary data.</text>
</comment>
<reference evidence="2 3" key="1">
    <citation type="submission" date="2024-04" db="EMBL/GenBank/DDBJ databases">
        <title>Phyllosticta paracitricarpa is synonymous to the EU quarantine fungus P. citricarpa based on phylogenomic analyses.</title>
        <authorList>
            <consortium name="Lawrence Berkeley National Laboratory"/>
            <person name="Van Ingen-Buijs V.A."/>
            <person name="Van Westerhoven A.C."/>
            <person name="Haridas S."/>
            <person name="Skiadas P."/>
            <person name="Martin F."/>
            <person name="Groenewald J.Z."/>
            <person name="Crous P.W."/>
            <person name="Seidl M.F."/>
        </authorList>
    </citation>
    <scope>NUCLEOTIDE SEQUENCE [LARGE SCALE GENOMIC DNA]</scope>
    <source>
        <strain evidence="2 3">CBS 122670</strain>
    </source>
</reference>
<dbReference type="EMBL" id="JBBPDW010000003">
    <property type="protein sequence ID" value="KAK7554440.1"/>
    <property type="molecule type" value="Genomic_DNA"/>
</dbReference>
<organism evidence="2 3">
    <name type="scientific">Phyllosticta citricarpa</name>
    <dbReference type="NCBI Taxonomy" id="55181"/>
    <lineage>
        <taxon>Eukaryota</taxon>
        <taxon>Fungi</taxon>
        <taxon>Dikarya</taxon>
        <taxon>Ascomycota</taxon>
        <taxon>Pezizomycotina</taxon>
        <taxon>Dothideomycetes</taxon>
        <taxon>Dothideomycetes incertae sedis</taxon>
        <taxon>Botryosphaeriales</taxon>
        <taxon>Phyllostictaceae</taxon>
        <taxon>Phyllosticta</taxon>
    </lineage>
</organism>
<feature type="domain" description="F-box" evidence="1">
    <location>
        <begin position="1"/>
        <end position="44"/>
    </location>
</feature>
<accession>A0ABR1MN07</accession>
<name>A0ABR1MN07_9PEZI</name>
<gene>
    <name evidence="2" type="ORF">IWX46DRAFT_501861</name>
</gene>
<protein>
    <recommendedName>
        <fullName evidence="1">F-box domain-containing protein</fullName>
    </recommendedName>
</protein>
<dbReference type="InterPro" id="IPR036047">
    <property type="entry name" value="F-box-like_dom_sf"/>
</dbReference>
<feature type="non-terminal residue" evidence="2">
    <location>
        <position position="1"/>
    </location>
</feature>
<dbReference type="PROSITE" id="PS50181">
    <property type="entry name" value="FBOX"/>
    <property type="match status" value="1"/>
</dbReference>
<dbReference type="InterPro" id="IPR001810">
    <property type="entry name" value="F-box_dom"/>
</dbReference>
<proteinExistence type="predicted"/>
<keyword evidence="3" id="KW-1185">Reference proteome</keyword>
<feature type="non-terminal residue" evidence="2">
    <location>
        <position position="551"/>
    </location>
</feature>
<dbReference type="Proteomes" id="UP001365128">
    <property type="component" value="Unassembled WGS sequence"/>
</dbReference>
<dbReference type="Pfam" id="PF12937">
    <property type="entry name" value="F-box-like"/>
    <property type="match status" value="1"/>
</dbReference>
<evidence type="ECO:0000313" key="3">
    <source>
        <dbReference type="Proteomes" id="UP001365128"/>
    </source>
</evidence>
<sequence>ASRLPAEIIQEIFLYLHPKDFNSARHSCRNWMISSLDSSLLRTMLQRGAWWCGAHGELWSHTTDSRSSEEWLLSRHLARQCALSSGWTGNGVDKSSSDGACALVKTAEVKFSELSHGYIGTSGNPAPPLVFAVSICGQYLMIAEASMIYIYLLGEGGIRLLTNVVCPRKALAMSMDASEHRFAIAVLLEGRMGMVCDLKFGPTHREAPNVLPGDYIESTSGHRSTSGPSLFTSRLYALDSRASSGFQNASHMETPQTFSTVNVRNSDMNSTLYETTNPEAHNENLINQTWNLHLHYLDHSRHCQRKHKHTIFCDHISPNGRMPLENGPHTIYRHLCSEDDPPRSVAICPQRRCVAFGCSSGIELHWIDARTGQDLQRWFPLSAPSDFLYFLNPRPGVDSAHKLRIISSIAHPQDREGIRSRFFPETPANILAWDYRTVDRESRCSAVPSTDHYRAVPLSDGYHHLFTDPVSSALYLGSDAPLGGGVKLLRKIRFIPPATAVPRFFAPELLPPTAYAVGAALEMGARVAAAYGSAIVLFNVPADVLLASQTE</sequence>
<dbReference type="SUPFAM" id="SSF81383">
    <property type="entry name" value="F-box domain"/>
    <property type="match status" value="1"/>
</dbReference>
<evidence type="ECO:0000259" key="1">
    <source>
        <dbReference type="PROSITE" id="PS50181"/>
    </source>
</evidence>
<dbReference type="Gene3D" id="1.20.1280.50">
    <property type="match status" value="1"/>
</dbReference>
<evidence type="ECO:0000313" key="2">
    <source>
        <dbReference type="EMBL" id="KAK7554440.1"/>
    </source>
</evidence>